<evidence type="ECO:0000259" key="1">
    <source>
        <dbReference type="PROSITE" id="PS50835"/>
    </source>
</evidence>
<comment type="caution">
    <text evidence="2">The sequence shown here is derived from an EMBL/GenBank/DDBJ whole genome shotgun (WGS) entry which is preliminary data.</text>
</comment>
<reference evidence="2 3" key="1">
    <citation type="submission" date="2022-12" db="EMBL/GenBank/DDBJ databases">
        <title>Chromosome-level genome of Tegillarca granosa.</title>
        <authorList>
            <person name="Kim J."/>
        </authorList>
    </citation>
    <scope>NUCLEOTIDE SEQUENCE [LARGE SCALE GENOMIC DNA]</scope>
    <source>
        <strain evidence="2">Teg-2019</strain>
        <tissue evidence="2">Adductor muscle</tissue>
    </source>
</reference>
<feature type="domain" description="Ig-like" evidence="1">
    <location>
        <begin position="93"/>
        <end position="193"/>
    </location>
</feature>
<evidence type="ECO:0000313" key="2">
    <source>
        <dbReference type="EMBL" id="KAJ8316275.1"/>
    </source>
</evidence>
<evidence type="ECO:0000313" key="3">
    <source>
        <dbReference type="Proteomes" id="UP001217089"/>
    </source>
</evidence>
<proteinExistence type="predicted"/>
<organism evidence="2 3">
    <name type="scientific">Tegillarca granosa</name>
    <name type="common">Malaysian cockle</name>
    <name type="synonym">Anadara granosa</name>
    <dbReference type="NCBI Taxonomy" id="220873"/>
    <lineage>
        <taxon>Eukaryota</taxon>
        <taxon>Metazoa</taxon>
        <taxon>Spiralia</taxon>
        <taxon>Lophotrochozoa</taxon>
        <taxon>Mollusca</taxon>
        <taxon>Bivalvia</taxon>
        <taxon>Autobranchia</taxon>
        <taxon>Pteriomorphia</taxon>
        <taxon>Arcoida</taxon>
        <taxon>Arcoidea</taxon>
        <taxon>Arcidae</taxon>
        <taxon>Tegillarca</taxon>
    </lineage>
</organism>
<keyword evidence="3" id="KW-1185">Reference proteome</keyword>
<dbReference type="PROSITE" id="PS50835">
    <property type="entry name" value="IG_LIKE"/>
    <property type="match status" value="1"/>
</dbReference>
<gene>
    <name evidence="2" type="ORF">KUTeg_006289</name>
</gene>
<dbReference type="EMBL" id="JARBDR010000328">
    <property type="protein sequence ID" value="KAJ8316275.1"/>
    <property type="molecule type" value="Genomic_DNA"/>
</dbReference>
<accession>A0ABQ9FKR8</accession>
<protein>
    <recommendedName>
        <fullName evidence="1">Ig-like domain-containing protein</fullName>
    </recommendedName>
</protein>
<dbReference type="Proteomes" id="UP001217089">
    <property type="component" value="Unassembled WGS sequence"/>
</dbReference>
<sequence>MLQDMTNFFLTIRIPIHIRIRLTVKPFSSSFCIQFLYVEASIGYRYFVVTCDPYITDINIHALFITIFDKVTRKLKSTFKCKKMENLYLVCLPILFFSANAQYSLLTSAPFATRDQEFILTCSISNSETSAATTWSRNSVSVVNIRISKCFEGDTGQGLFNLYRYNCTTSSRRYNLIIPTPRINNEADSRWYCGPSGGGSYSNFYTLQFYTQHSLLTSEPYATRDKEFMLTCNIGTNSGIVFGWTRNDVAVVSVRISDCFTADAGQVN</sequence>
<dbReference type="InterPro" id="IPR007110">
    <property type="entry name" value="Ig-like_dom"/>
</dbReference>
<name>A0ABQ9FKR8_TEGGR</name>